<gene>
    <name evidence="1" type="ORF">O9K51_11271</name>
</gene>
<evidence type="ECO:0000313" key="2">
    <source>
        <dbReference type="Proteomes" id="UP001163105"/>
    </source>
</evidence>
<evidence type="ECO:0000313" key="1">
    <source>
        <dbReference type="EMBL" id="KAJ6436209.1"/>
    </source>
</evidence>
<dbReference type="EMBL" id="JAQHRD010000027">
    <property type="protein sequence ID" value="KAJ6436209.1"/>
    <property type="molecule type" value="Genomic_DNA"/>
</dbReference>
<protein>
    <submittedName>
        <fullName evidence="1">Uncharacterized protein</fullName>
    </submittedName>
</protein>
<reference evidence="1" key="1">
    <citation type="submission" date="2023-01" db="EMBL/GenBank/DDBJ databases">
        <title>The growth and conidiation of Purpureocillium lavendulum are regulated by nitrogen source and histone H3K14 acetylation.</title>
        <authorList>
            <person name="Tang P."/>
            <person name="Han J."/>
            <person name="Zhang C."/>
            <person name="Tang P."/>
            <person name="Qi F."/>
            <person name="Zhang K."/>
            <person name="Liang L."/>
        </authorList>
    </citation>
    <scope>NUCLEOTIDE SEQUENCE</scope>
    <source>
        <strain evidence="1">YMF1.00683</strain>
    </source>
</reference>
<dbReference type="Proteomes" id="UP001163105">
    <property type="component" value="Unassembled WGS sequence"/>
</dbReference>
<dbReference type="AlphaFoldDB" id="A0AB34FAD0"/>
<name>A0AB34FAD0_9HYPO</name>
<sequence length="161" mass="18554">MASFSSHRVFELLQHVHRQTMRCQQEAHAIKSPHVEYDEQKTVINAYIDECWEKYDDRSLMNQAEAQEAIITLARELERLTFRHEAGLLEAEVGYERRVFGVLTAYVDELVAVVWPFLPDQTILRLFESWQRTSLSGNRQACKNKAAAAQAVVLYTGKSLP</sequence>
<proteinExistence type="predicted"/>
<organism evidence="1 2">
    <name type="scientific">Purpureocillium lavendulum</name>
    <dbReference type="NCBI Taxonomy" id="1247861"/>
    <lineage>
        <taxon>Eukaryota</taxon>
        <taxon>Fungi</taxon>
        <taxon>Dikarya</taxon>
        <taxon>Ascomycota</taxon>
        <taxon>Pezizomycotina</taxon>
        <taxon>Sordariomycetes</taxon>
        <taxon>Hypocreomycetidae</taxon>
        <taxon>Hypocreales</taxon>
        <taxon>Ophiocordycipitaceae</taxon>
        <taxon>Purpureocillium</taxon>
    </lineage>
</organism>
<keyword evidence="2" id="KW-1185">Reference proteome</keyword>
<comment type="caution">
    <text evidence="1">The sequence shown here is derived from an EMBL/GenBank/DDBJ whole genome shotgun (WGS) entry which is preliminary data.</text>
</comment>
<accession>A0AB34FAD0</accession>